<feature type="domain" description="TRUD" evidence="5">
    <location>
        <begin position="160"/>
        <end position="330"/>
    </location>
</feature>
<dbReference type="GO" id="GO:0003723">
    <property type="term" value="F:RNA binding"/>
    <property type="evidence" value="ECO:0007669"/>
    <property type="project" value="InterPro"/>
</dbReference>
<comment type="function">
    <text evidence="4">Responsible for synthesis of pseudouridine from uracil-13 in transfer RNAs.</text>
</comment>
<dbReference type="Gene3D" id="3.30.2340.10">
    <property type="entry name" value="TruD, insertion domain"/>
    <property type="match status" value="2"/>
</dbReference>
<name>A0A5C7DLS2_9BACT</name>
<evidence type="ECO:0000256" key="3">
    <source>
        <dbReference type="ARBA" id="ARBA00023235"/>
    </source>
</evidence>
<dbReference type="NCBIfam" id="NF002154">
    <property type="entry name" value="PRK00984.1-3"/>
    <property type="match status" value="1"/>
</dbReference>
<dbReference type="PANTHER" id="PTHR47811">
    <property type="entry name" value="TRNA PSEUDOURIDINE SYNTHASE D"/>
    <property type="match status" value="1"/>
</dbReference>
<dbReference type="GO" id="GO:0160150">
    <property type="term" value="F:tRNA pseudouridine(13) synthase activity"/>
    <property type="evidence" value="ECO:0007669"/>
    <property type="project" value="UniProtKB-EC"/>
</dbReference>
<dbReference type="NCBIfam" id="TIGR00094">
    <property type="entry name" value="tRNA_TruD_broad"/>
    <property type="match status" value="1"/>
</dbReference>
<organism evidence="6 7">
    <name type="scientific">Campylobacter peloridis</name>
    <dbReference type="NCBI Taxonomy" id="488546"/>
    <lineage>
        <taxon>Bacteria</taxon>
        <taxon>Pseudomonadati</taxon>
        <taxon>Campylobacterota</taxon>
        <taxon>Epsilonproteobacteria</taxon>
        <taxon>Campylobacterales</taxon>
        <taxon>Campylobacteraceae</taxon>
        <taxon>Campylobacter</taxon>
    </lineage>
</organism>
<keyword evidence="3 4" id="KW-0413">Isomerase</keyword>
<comment type="catalytic activity">
    <reaction evidence="4">
        <text>uridine(13) in tRNA = pseudouridine(13) in tRNA</text>
        <dbReference type="Rhea" id="RHEA:42540"/>
        <dbReference type="Rhea" id="RHEA-COMP:10105"/>
        <dbReference type="Rhea" id="RHEA-COMP:10106"/>
        <dbReference type="ChEBI" id="CHEBI:65314"/>
        <dbReference type="ChEBI" id="CHEBI:65315"/>
        <dbReference type="EC" id="5.4.99.27"/>
    </reaction>
</comment>
<dbReference type="Proteomes" id="UP000321310">
    <property type="component" value="Unassembled WGS sequence"/>
</dbReference>
<reference evidence="6 7" key="1">
    <citation type="submission" date="2019-07" db="EMBL/GenBank/DDBJ databases">
        <title>Rapid identification of Enteric Bacteria from Whole Genome Sequences (WGS) using Average Nucleotide Identity (ANI).</title>
        <authorList>
            <person name="Lane C."/>
        </authorList>
    </citation>
    <scope>NUCLEOTIDE SEQUENCE [LARGE SCALE GENOMIC DNA]</scope>
    <source>
        <strain evidence="6 7">2016D-0250</strain>
    </source>
</reference>
<dbReference type="EMBL" id="VOWB01000092">
    <property type="protein sequence ID" value="TXE78289.1"/>
    <property type="molecule type" value="Genomic_DNA"/>
</dbReference>
<dbReference type="GO" id="GO:0031119">
    <property type="term" value="P:tRNA pseudouridine synthesis"/>
    <property type="evidence" value="ECO:0007669"/>
    <property type="project" value="UniProtKB-UniRule"/>
</dbReference>
<sequence length="377" mass="44404">MNFMEKSIIFKPLYTLKHSPINVYFSKNSNDFVVREKPLYEFSGKGEHLILHIQKKDLSTSEALRILSEQSGVKMRDFGYCGLKDKQGLTTQYISMSKKNEENLKNFKHDKMKILESFYHDNKLRIGHLKGNSFFIRLKKVSKVDALKIEQAFKNIQEQGFANYFGYQRFGKFQDNFLQGLEILKGKKIKNKKMQEFLISAFQSELFNKYLSKRVELSHFVNDFSEKEIKQIYGLEKDEIKSLKNQKQFFKILKGDVLGHYPFGKCFICEDLPNELERFNKKDISVMGLLVGSKAFEVGEGLAKKLEDDIFSSVYEFKNKMQGSRRFMWAYLEECKYNYDEEKAHFNLEFFLQKGSYATVVLEEILHMDIFEHTHNA</sequence>
<dbReference type="AlphaFoldDB" id="A0A5C7DLS2"/>
<dbReference type="PROSITE" id="PS01268">
    <property type="entry name" value="UPF0024"/>
    <property type="match status" value="1"/>
</dbReference>
<comment type="caution">
    <text evidence="6">The sequence shown here is derived from an EMBL/GenBank/DDBJ whole genome shotgun (WGS) entry which is preliminary data.</text>
</comment>
<keyword evidence="2 4" id="KW-0819">tRNA processing</keyword>
<evidence type="ECO:0000313" key="6">
    <source>
        <dbReference type="EMBL" id="TXE78289.1"/>
    </source>
</evidence>
<accession>A0A5C7DLS2</accession>
<dbReference type="InterPro" id="IPR043165">
    <property type="entry name" value="TruD_insert_sf"/>
</dbReference>
<dbReference type="PROSITE" id="PS50984">
    <property type="entry name" value="TRUD"/>
    <property type="match status" value="1"/>
</dbReference>
<gene>
    <name evidence="4 6" type="primary">truD</name>
    <name evidence="6" type="ORF">FPD46_08110</name>
</gene>
<proteinExistence type="inferred from homology"/>
<dbReference type="InterPro" id="IPR011760">
    <property type="entry name" value="PsdUridine_synth_TruD_insert"/>
</dbReference>
<evidence type="ECO:0000313" key="7">
    <source>
        <dbReference type="Proteomes" id="UP000321310"/>
    </source>
</evidence>
<dbReference type="InterPro" id="IPR042214">
    <property type="entry name" value="TruD_catalytic"/>
</dbReference>
<comment type="similarity">
    <text evidence="1 4">Belongs to the pseudouridine synthase TruD family.</text>
</comment>
<evidence type="ECO:0000256" key="4">
    <source>
        <dbReference type="HAMAP-Rule" id="MF_01082"/>
    </source>
</evidence>
<feature type="active site" description="Nucleophile" evidence="4">
    <location>
        <position position="85"/>
    </location>
</feature>
<dbReference type="InterPro" id="IPR020119">
    <property type="entry name" value="PsdUridine_synth_TruD_CS"/>
</dbReference>
<dbReference type="GO" id="GO:0005829">
    <property type="term" value="C:cytosol"/>
    <property type="evidence" value="ECO:0007669"/>
    <property type="project" value="TreeGrafter"/>
</dbReference>
<evidence type="ECO:0000256" key="2">
    <source>
        <dbReference type="ARBA" id="ARBA00022694"/>
    </source>
</evidence>
<evidence type="ECO:0000256" key="1">
    <source>
        <dbReference type="ARBA" id="ARBA00007953"/>
    </source>
</evidence>
<dbReference type="HAMAP" id="MF_01082">
    <property type="entry name" value="TruD"/>
    <property type="match status" value="1"/>
</dbReference>
<evidence type="ECO:0000259" key="5">
    <source>
        <dbReference type="PROSITE" id="PS50984"/>
    </source>
</evidence>
<dbReference type="InterPro" id="IPR020103">
    <property type="entry name" value="PsdUridine_synth_cat_dom_sf"/>
</dbReference>
<dbReference type="PANTHER" id="PTHR47811:SF1">
    <property type="entry name" value="TRNA PSEUDOURIDINE SYNTHASE D"/>
    <property type="match status" value="1"/>
</dbReference>
<protein>
    <recommendedName>
        <fullName evidence="4">tRNA pseudouridine synthase D</fullName>
        <ecNumber evidence="4">5.4.99.27</ecNumber>
    </recommendedName>
    <alternativeName>
        <fullName evidence="4">tRNA pseudouridine(13) synthase</fullName>
    </alternativeName>
    <alternativeName>
        <fullName evidence="4">tRNA pseudouridylate synthase D</fullName>
    </alternativeName>
    <alternativeName>
        <fullName evidence="4">tRNA-uridine isomerase D</fullName>
    </alternativeName>
</protein>
<dbReference type="EC" id="5.4.99.27" evidence="4"/>
<dbReference type="InterPro" id="IPR050170">
    <property type="entry name" value="TruD_pseudoU_synthase"/>
</dbReference>
<dbReference type="Gene3D" id="3.30.2350.20">
    <property type="entry name" value="TruD, catalytic domain"/>
    <property type="match status" value="2"/>
</dbReference>
<dbReference type="InterPro" id="IPR001656">
    <property type="entry name" value="PsdUridine_synth_TruD"/>
</dbReference>
<dbReference type="Pfam" id="PF01142">
    <property type="entry name" value="TruD"/>
    <property type="match status" value="2"/>
</dbReference>
<dbReference type="SUPFAM" id="SSF55120">
    <property type="entry name" value="Pseudouridine synthase"/>
    <property type="match status" value="1"/>
</dbReference>